<dbReference type="RefSeq" id="WP_310549121.1">
    <property type="nucleotide sequence ID" value="NZ_JAVKGR010000017.1"/>
</dbReference>
<feature type="region of interest" description="Disordered" evidence="1">
    <location>
        <begin position="1348"/>
        <end position="1377"/>
    </location>
</feature>
<accession>A0ABU2DUH3</accession>
<sequence length="1377" mass="149736">MSTEETTSDGRASQDETAGEGNASAEAVEQHESAAEQPEPEHGDAAETLDFDAHGLEADSAGAEAAEADDADTAGANSDDADTDGAQHTTDLSDVDAESLVTAWIDSLGGDTDNDSLLRFTPSAHASIDLTEANSSGLMQLMAGRRTRLSTMLIDATAFETARTAAHGIRTKIRELAEERGIEAGHLAVGVASWSETTAAGVEQFTAPLMLVPVSLRRRAESPDFEVQFTDTARLNPALARHMAQRHGLHLDPEEFYAAGYATARLDQSRPAELLLRLAAQATETTGRRSAALASLQVWRQVYLSTFADFADASSTVLDTGHPVLGALAAHTTLDQSEAEAAQQGLIPVDERAPKDEKLVLDADSDQQDVLDAVGAGRSVVVASPPGTGQTQTALNAAAALAWDGKQVLVVAERPAALEEFRTRLGQARLSTLALHVPASSTAEDLRDQLVRSVKRAERTEPPRLASLHQRLTQSRHQLIDHVASLHHVRERWDCSPYQAMQALAALTAINPAPATSVRLKRSVLDNTVDRSAVQVKLRRAAELGSFDAATHASPWYGARLRNRQETDDAMEVVGRLRDELPRLKGLMETAVALTGIRMGGTFSDWHAQVLLFQRIQESLGVFSHDVYTKPVDDLIAATAPGWWRREQGVEMSSIARSRLRRVAKEYVRPGAHVSDLHGALAEVSQEREEWMQWAGEESLPSVPKNLDPLARVMGEVQALVEELIEGLRLPDPDDPDDHSLMDMPVEQMLTTVEALADDAGSLDTLPERTLLVEQLREQGFRELLEDFAARGVTRDLIDDELELAWWQSALEAMISGDDYLAMTTGENLRSIEEEYRAADAAHIETGAQRLNHALASRWKAAVERHPEEAARLRELLRSGQARVADLHTLGTDLLQPLAPIWLSSPQGLSEHVPVDAEYDAVILLEAESLAVAGALGAISRARQVIAFGDPVSGSPKPLQVSASSPSSAARAPHRLTSIHTALARVLPQLHLRRVYRGVDQELTGLLSEALYQGQLRRLPDASQLTGQGRRVTVDHLTEQPPRPGARDQVDSPTAEVNRVVDRVFDHIRSRRDRSLAVITGSEAHAVRVADAVRQGLAHHAWARPFFADQEREPFVIAPVERAAHIVRDEVILSLGYGFSLKGEPTHQFGALSGDRGEELFATAVTRAREHLSVVTSLVPQDLDLRRLEAGSDLFMKLVDLGLNGAGNPTGSASLTDPLVLDLVDRIRARGGRVEDGFRGTLDLAACPRRITPEVPVTPLAMVSDGTAHYAQMPVRERSRQIPEAFARHGWHHMVLWTIEVFADPSGCTEVVAEKVGLGAGPEFAEHGRVPLAGMAAGAAEQGRQVRFGGAADVEDEDAHRRSKRWLTPRERSRRLH</sequence>
<evidence type="ECO:0000313" key="2">
    <source>
        <dbReference type="EMBL" id="MDR8020139.1"/>
    </source>
</evidence>
<dbReference type="EMBL" id="JAVKGR010000017">
    <property type="protein sequence ID" value="MDR8020139.1"/>
    <property type="molecule type" value="Genomic_DNA"/>
</dbReference>
<feature type="region of interest" description="Disordered" evidence="1">
    <location>
        <begin position="1"/>
        <end position="94"/>
    </location>
</feature>
<organism evidence="2 3">
    <name type="scientific">Nesterenkonia aerolata</name>
    <dbReference type="NCBI Taxonomy" id="3074079"/>
    <lineage>
        <taxon>Bacteria</taxon>
        <taxon>Bacillati</taxon>
        <taxon>Actinomycetota</taxon>
        <taxon>Actinomycetes</taxon>
        <taxon>Micrococcales</taxon>
        <taxon>Micrococcaceae</taxon>
        <taxon>Nesterenkonia</taxon>
    </lineage>
</organism>
<feature type="region of interest" description="Disordered" evidence="1">
    <location>
        <begin position="1022"/>
        <end position="1052"/>
    </location>
</feature>
<evidence type="ECO:0000256" key="1">
    <source>
        <dbReference type="SAM" id="MobiDB-lite"/>
    </source>
</evidence>
<proteinExistence type="predicted"/>
<keyword evidence="3" id="KW-1185">Reference proteome</keyword>
<evidence type="ECO:0000313" key="3">
    <source>
        <dbReference type="Proteomes" id="UP001251870"/>
    </source>
</evidence>
<dbReference type="InterPro" id="IPR027417">
    <property type="entry name" value="P-loop_NTPase"/>
</dbReference>
<gene>
    <name evidence="2" type="ORF">RIL96_11240</name>
</gene>
<name>A0ABU2DUH3_9MICC</name>
<dbReference type="Proteomes" id="UP001251870">
    <property type="component" value="Unassembled WGS sequence"/>
</dbReference>
<feature type="compositionally biased region" description="Basic and acidic residues" evidence="1">
    <location>
        <begin position="28"/>
        <end position="57"/>
    </location>
</feature>
<feature type="compositionally biased region" description="Polar residues" evidence="1">
    <location>
        <begin position="1"/>
        <end position="11"/>
    </location>
</feature>
<dbReference type="SUPFAM" id="SSF52540">
    <property type="entry name" value="P-loop containing nucleoside triphosphate hydrolases"/>
    <property type="match status" value="1"/>
</dbReference>
<protein>
    <submittedName>
        <fullName evidence="2">DUF4011 domain-containing protein</fullName>
    </submittedName>
</protein>
<feature type="compositionally biased region" description="Basic residues" evidence="1">
    <location>
        <begin position="1361"/>
        <end position="1377"/>
    </location>
</feature>
<dbReference type="InterPro" id="IPR025103">
    <property type="entry name" value="DUF4011"/>
</dbReference>
<reference evidence="2 3" key="1">
    <citation type="submission" date="2023-09" db="EMBL/GenBank/DDBJ databases">
        <title>Description of three actinobacteria isolated from air of manufacturing shop in a pharmaceutical factory.</title>
        <authorList>
            <person name="Zhang D.-F."/>
        </authorList>
    </citation>
    <scope>NUCLEOTIDE SEQUENCE [LARGE SCALE GENOMIC DNA]</scope>
    <source>
        <strain evidence="2 3">LY-0111</strain>
    </source>
</reference>
<dbReference type="Gene3D" id="3.40.50.300">
    <property type="entry name" value="P-loop containing nucleotide triphosphate hydrolases"/>
    <property type="match status" value="2"/>
</dbReference>
<comment type="caution">
    <text evidence="2">The sequence shown here is derived from an EMBL/GenBank/DDBJ whole genome shotgun (WGS) entry which is preliminary data.</text>
</comment>
<dbReference type="Pfam" id="PF13195">
    <property type="entry name" value="DUF4011"/>
    <property type="match status" value="1"/>
</dbReference>